<evidence type="ECO:0000313" key="1">
    <source>
        <dbReference type="EMBL" id="GFC90235.1"/>
    </source>
</evidence>
<sequence length="23" mass="2530">MRNSNPGTKIRVEATVTTLLQLS</sequence>
<organism evidence="1">
    <name type="scientific">Tanacetum cinerariifolium</name>
    <name type="common">Dalmatian daisy</name>
    <name type="synonym">Chrysanthemum cinerariifolium</name>
    <dbReference type="NCBI Taxonomy" id="118510"/>
    <lineage>
        <taxon>Eukaryota</taxon>
        <taxon>Viridiplantae</taxon>
        <taxon>Streptophyta</taxon>
        <taxon>Embryophyta</taxon>
        <taxon>Tracheophyta</taxon>
        <taxon>Spermatophyta</taxon>
        <taxon>Magnoliopsida</taxon>
        <taxon>eudicotyledons</taxon>
        <taxon>Gunneridae</taxon>
        <taxon>Pentapetalae</taxon>
        <taxon>asterids</taxon>
        <taxon>campanulids</taxon>
        <taxon>Asterales</taxon>
        <taxon>Asteraceae</taxon>
        <taxon>Asteroideae</taxon>
        <taxon>Anthemideae</taxon>
        <taxon>Anthemidinae</taxon>
        <taxon>Tanacetum</taxon>
    </lineage>
</organism>
<comment type="caution">
    <text evidence="1">The sequence shown here is derived from an EMBL/GenBank/DDBJ whole genome shotgun (WGS) entry which is preliminary data.</text>
</comment>
<feature type="non-terminal residue" evidence="1">
    <location>
        <position position="23"/>
    </location>
</feature>
<name>A0A699RUX6_TANCI</name>
<accession>A0A699RUX6</accession>
<gene>
    <name evidence="1" type="ORF">Tci_862205</name>
</gene>
<reference evidence="1" key="1">
    <citation type="journal article" date="2019" name="Sci. Rep.">
        <title>Draft genome of Tanacetum cinerariifolium, the natural source of mosquito coil.</title>
        <authorList>
            <person name="Yamashiro T."/>
            <person name="Shiraishi A."/>
            <person name="Satake H."/>
            <person name="Nakayama K."/>
        </authorList>
    </citation>
    <scope>NUCLEOTIDE SEQUENCE</scope>
</reference>
<dbReference type="EMBL" id="BKCJ011125212">
    <property type="protein sequence ID" value="GFC90235.1"/>
    <property type="molecule type" value="Genomic_DNA"/>
</dbReference>
<dbReference type="AlphaFoldDB" id="A0A699RUX6"/>
<protein>
    <submittedName>
        <fullName evidence="1">Uncharacterized protein</fullName>
    </submittedName>
</protein>
<proteinExistence type="predicted"/>